<dbReference type="Pfam" id="PF00498">
    <property type="entry name" value="FHA"/>
    <property type="match status" value="1"/>
</dbReference>
<dbReference type="PROSITE" id="PS50006">
    <property type="entry name" value="FHA_DOMAIN"/>
    <property type="match status" value="1"/>
</dbReference>
<dbReference type="OrthoDB" id="7788186at2"/>
<dbReference type="EMBL" id="PVWJ01000018">
    <property type="protein sequence ID" value="PSB04106.1"/>
    <property type="molecule type" value="Genomic_DNA"/>
</dbReference>
<dbReference type="RefSeq" id="WP_106287665.1">
    <property type="nucleotide sequence ID" value="NZ_CAWNTC010000216.1"/>
</dbReference>
<dbReference type="Gene3D" id="2.60.200.20">
    <property type="match status" value="1"/>
</dbReference>
<evidence type="ECO:0000313" key="2">
    <source>
        <dbReference type="EMBL" id="PSB04106.1"/>
    </source>
</evidence>
<reference evidence="2 3" key="2">
    <citation type="submission" date="2018-03" db="EMBL/GenBank/DDBJ databases">
        <title>The ancient ancestry and fast evolution of plastids.</title>
        <authorList>
            <person name="Moore K.R."/>
            <person name="Magnabosco C."/>
            <person name="Momper L."/>
            <person name="Gold D.A."/>
            <person name="Bosak T."/>
            <person name="Fournier G.P."/>
        </authorList>
    </citation>
    <scope>NUCLEOTIDE SEQUENCE [LARGE SCALE GENOMIC DNA]</scope>
    <source>
        <strain evidence="2 3">CCAP 1448/3</strain>
    </source>
</reference>
<accession>A0A2T1C795</accession>
<sequence length="217" mass="24131">MQIQLVWTDITTGKQFNPTLETPITLGKNFQGMPAEMSGKRVSRIVLSDPTVAGYHALIDESQGELLVINQNPNATTLINGVSLPSSTIVDGDRLQIGAFEIQVFLTATAPQNSGNTTQWKCDRNLGFLIPKPCGRTDPTGCPHCHGNPNQPDVYYERSYYPDYGNYNRGYWGHNYYSQRDYYSYNSNTGNVDFTEADANSVAMENDTDYELDMGAS</sequence>
<comment type="caution">
    <text evidence="2">The sequence shown here is derived from an EMBL/GenBank/DDBJ whole genome shotgun (WGS) entry which is preliminary data.</text>
</comment>
<dbReference type="AlphaFoldDB" id="A0A2T1C795"/>
<protein>
    <submittedName>
        <fullName evidence="2">Peptide-binding protein</fullName>
    </submittedName>
</protein>
<organism evidence="2 3">
    <name type="scientific">Merismopedia glauca CCAP 1448/3</name>
    <dbReference type="NCBI Taxonomy" id="1296344"/>
    <lineage>
        <taxon>Bacteria</taxon>
        <taxon>Bacillati</taxon>
        <taxon>Cyanobacteriota</taxon>
        <taxon>Cyanophyceae</taxon>
        <taxon>Synechococcales</taxon>
        <taxon>Merismopediaceae</taxon>
        <taxon>Merismopedia</taxon>
    </lineage>
</organism>
<name>A0A2T1C795_9CYAN</name>
<proteinExistence type="predicted"/>
<gene>
    <name evidence="2" type="ORF">C7B64_05585</name>
</gene>
<reference evidence="2 3" key="1">
    <citation type="submission" date="2018-02" db="EMBL/GenBank/DDBJ databases">
        <authorList>
            <person name="Cohen D.B."/>
            <person name="Kent A.D."/>
        </authorList>
    </citation>
    <scope>NUCLEOTIDE SEQUENCE [LARGE SCALE GENOMIC DNA]</scope>
    <source>
        <strain evidence="2 3">CCAP 1448/3</strain>
    </source>
</reference>
<dbReference type="Proteomes" id="UP000238762">
    <property type="component" value="Unassembled WGS sequence"/>
</dbReference>
<dbReference type="InterPro" id="IPR000253">
    <property type="entry name" value="FHA_dom"/>
</dbReference>
<dbReference type="CDD" id="cd00060">
    <property type="entry name" value="FHA"/>
    <property type="match status" value="1"/>
</dbReference>
<keyword evidence="3" id="KW-1185">Reference proteome</keyword>
<evidence type="ECO:0000313" key="3">
    <source>
        <dbReference type="Proteomes" id="UP000238762"/>
    </source>
</evidence>
<dbReference type="SUPFAM" id="SSF49879">
    <property type="entry name" value="SMAD/FHA domain"/>
    <property type="match status" value="1"/>
</dbReference>
<evidence type="ECO:0000259" key="1">
    <source>
        <dbReference type="PROSITE" id="PS50006"/>
    </source>
</evidence>
<dbReference type="InterPro" id="IPR008984">
    <property type="entry name" value="SMAD_FHA_dom_sf"/>
</dbReference>
<feature type="domain" description="FHA" evidence="1">
    <location>
        <begin position="24"/>
        <end position="84"/>
    </location>
</feature>